<keyword evidence="3" id="KW-1185">Reference proteome</keyword>
<keyword evidence="1" id="KW-0472">Membrane</keyword>
<evidence type="ECO:0000313" key="2">
    <source>
        <dbReference type="EMBL" id="GAC31482.1"/>
    </source>
</evidence>
<dbReference type="Proteomes" id="UP000006322">
    <property type="component" value="Unassembled WGS sequence"/>
</dbReference>
<proteinExistence type="predicted"/>
<keyword evidence="1" id="KW-0812">Transmembrane</keyword>
<evidence type="ECO:0000313" key="3">
    <source>
        <dbReference type="Proteomes" id="UP000006322"/>
    </source>
</evidence>
<accession>K6ZME5</accession>
<evidence type="ECO:0000256" key="1">
    <source>
        <dbReference type="SAM" id="Phobius"/>
    </source>
</evidence>
<organism evidence="2 3">
    <name type="scientific">Paraglaciecola polaris LMG 21857</name>
    <dbReference type="NCBI Taxonomy" id="1129793"/>
    <lineage>
        <taxon>Bacteria</taxon>
        <taxon>Pseudomonadati</taxon>
        <taxon>Pseudomonadota</taxon>
        <taxon>Gammaproteobacteria</taxon>
        <taxon>Alteromonadales</taxon>
        <taxon>Alteromonadaceae</taxon>
        <taxon>Paraglaciecola</taxon>
    </lineage>
</organism>
<keyword evidence="1" id="KW-1133">Transmembrane helix</keyword>
<feature type="transmembrane region" description="Helical" evidence="1">
    <location>
        <begin position="6"/>
        <end position="31"/>
    </location>
</feature>
<protein>
    <submittedName>
        <fullName evidence="2">Uncharacterized protein</fullName>
    </submittedName>
</protein>
<sequence length="40" mass="4451">MTASAIGLSIALFIWIPDISVMTTMLSFVLWPLCRCNGYD</sequence>
<gene>
    <name evidence="2" type="ORF">GPLA_0565</name>
</gene>
<reference evidence="3" key="1">
    <citation type="journal article" date="2014" name="Environ. Microbiol.">
        <title>Comparative genomics of the marine bacterial genus Glaciecola reveals the high degree of genomic diversity and genomic characteristic for cold adaptation.</title>
        <authorList>
            <person name="Qin Q.L."/>
            <person name="Xie B.B."/>
            <person name="Yu Y."/>
            <person name="Shu Y.L."/>
            <person name="Rong J.C."/>
            <person name="Zhang Y.J."/>
            <person name="Zhao D.L."/>
            <person name="Chen X.L."/>
            <person name="Zhang X.Y."/>
            <person name="Chen B."/>
            <person name="Zhou B.C."/>
            <person name="Zhang Y.Z."/>
        </authorList>
    </citation>
    <scope>NUCLEOTIDE SEQUENCE [LARGE SCALE GENOMIC DNA]</scope>
    <source>
        <strain evidence="3">LMG 21857</strain>
    </source>
</reference>
<comment type="caution">
    <text evidence="2">The sequence shown here is derived from an EMBL/GenBank/DDBJ whole genome shotgun (WGS) entry which is preliminary data.</text>
</comment>
<dbReference type="STRING" id="1129793.GPLA_0565"/>
<dbReference type="AlphaFoldDB" id="K6ZME5"/>
<dbReference type="EMBL" id="BAER01000017">
    <property type="protein sequence ID" value="GAC31482.1"/>
    <property type="molecule type" value="Genomic_DNA"/>
</dbReference>
<name>K6ZME5_9ALTE</name>